<dbReference type="AlphaFoldDB" id="A0A0E1VV16"/>
<gene>
    <name evidence="2" type="ORF">BURPS1710A_A3362</name>
</gene>
<evidence type="ECO:0000256" key="1">
    <source>
        <dbReference type="SAM" id="MobiDB-lite"/>
    </source>
</evidence>
<proteinExistence type="predicted"/>
<organism evidence="2">
    <name type="scientific">Burkholderia pseudomallei 1710a</name>
    <dbReference type="NCBI Taxonomy" id="320371"/>
    <lineage>
        <taxon>Bacteria</taxon>
        <taxon>Pseudomonadati</taxon>
        <taxon>Pseudomonadota</taxon>
        <taxon>Betaproteobacteria</taxon>
        <taxon>Burkholderiales</taxon>
        <taxon>Burkholderiaceae</taxon>
        <taxon>Burkholderia</taxon>
        <taxon>pseudomallei group</taxon>
    </lineage>
</organism>
<evidence type="ECO:0000313" key="2">
    <source>
        <dbReference type="EMBL" id="EET03954.1"/>
    </source>
</evidence>
<dbReference type="EMBL" id="CM000833">
    <property type="protein sequence ID" value="EET03954.1"/>
    <property type="molecule type" value="Genomic_DNA"/>
</dbReference>
<reference evidence="2" key="1">
    <citation type="submission" date="2009-05" db="EMBL/GenBank/DDBJ databases">
        <authorList>
            <person name="Harkins D.M."/>
            <person name="DeShazer D."/>
            <person name="Woods D.E."/>
            <person name="Brinkac L.M."/>
            <person name="Brown K.A."/>
            <person name="Hung G.C."/>
            <person name="Tuanyok A."/>
            <person name="Zhang B."/>
            <person name="Nierman W.C."/>
        </authorList>
    </citation>
    <scope>NUCLEOTIDE SEQUENCE [LARGE SCALE GENOMIC DNA]</scope>
    <source>
        <strain evidence="2">1710a</strain>
    </source>
</reference>
<feature type="region of interest" description="Disordered" evidence="1">
    <location>
        <begin position="1"/>
        <end position="23"/>
    </location>
</feature>
<protein>
    <submittedName>
        <fullName evidence="2">Uncharacterized protein</fullName>
    </submittedName>
</protein>
<sequence>VVGAGGPRTSPTSGRHQKSRAVP</sequence>
<accession>A0A0E1VV16</accession>
<name>A0A0E1VV16_BURPE</name>
<dbReference type="Proteomes" id="UP000001812">
    <property type="component" value="Chromosome II"/>
</dbReference>
<feature type="non-terminal residue" evidence="2">
    <location>
        <position position="1"/>
    </location>
</feature>
<dbReference type="HOGENOM" id="CLU_3421872_0_0_4"/>